<evidence type="ECO:0000259" key="3">
    <source>
        <dbReference type="PROSITE" id="PS50977"/>
    </source>
</evidence>
<dbReference type="InterPro" id="IPR023772">
    <property type="entry name" value="DNA-bd_HTH_TetR-type_CS"/>
</dbReference>
<dbReference type="SUPFAM" id="SSF46689">
    <property type="entry name" value="Homeodomain-like"/>
    <property type="match status" value="1"/>
</dbReference>
<dbReference type="PANTHER" id="PTHR43479:SF11">
    <property type="entry name" value="ACREF_ENVCD OPERON REPRESSOR-RELATED"/>
    <property type="match status" value="1"/>
</dbReference>
<dbReference type="GO" id="GO:0003677">
    <property type="term" value="F:DNA binding"/>
    <property type="evidence" value="ECO:0007669"/>
    <property type="project" value="UniProtKB-UniRule"/>
</dbReference>
<dbReference type="InterPro" id="IPR050624">
    <property type="entry name" value="HTH-type_Tx_Regulator"/>
</dbReference>
<accession>K2R4M9</accession>
<sequence length="186" mass="22042">MKEKEQKILDTSLKLFVEKGFHGTSTAEIAKTAGVATGTLFHYFKTKEELIDRLYIYTKESILEEVQGDYDENNPFKENVKSLWLKFVCLGIKDPYKFNFIMTFHCSPYITSFTKGRIEEKFVELLEIYKKGFEEGEIKEIYDELLMDYFWGNILNTIMHFEQNPEKMNKENVDLSFELFWDGISR</sequence>
<dbReference type="Proteomes" id="UP000007360">
    <property type="component" value="Unassembled WGS sequence"/>
</dbReference>
<keyword evidence="1 2" id="KW-0238">DNA-binding</keyword>
<dbReference type="RefSeq" id="WP_004030125.1">
    <property type="nucleotide sequence ID" value="NZ_AMPO01000003.1"/>
</dbReference>
<evidence type="ECO:0000256" key="1">
    <source>
        <dbReference type="ARBA" id="ARBA00023125"/>
    </source>
</evidence>
<dbReference type="OrthoDB" id="135877at2157"/>
<dbReference type="PANTHER" id="PTHR43479">
    <property type="entry name" value="ACREF/ENVCD OPERON REPRESSOR-RELATED"/>
    <property type="match status" value="1"/>
</dbReference>
<evidence type="ECO:0000313" key="4">
    <source>
        <dbReference type="EMBL" id="EKF86182.1"/>
    </source>
</evidence>
<dbReference type="PROSITE" id="PS01081">
    <property type="entry name" value="HTH_TETR_1"/>
    <property type="match status" value="1"/>
</dbReference>
<dbReference type="Pfam" id="PF00440">
    <property type="entry name" value="TetR_N"/>
    <property type="match status" value="1"/>
</dbReference>
<dbReference type="EMBL" id="AMPO01000003">
    <property type="protein sequence ID" value="EKF86182.1"/>
    <property type="molecule type" value="Genomic_DNA"/>
</dbReference>
<organism evidence="4 5">
    <name type="scientific">Methanobacterium formicicum (strain DSM 3637 / PP1)</name>
    <dbReference type="NCBI Taxonomy" id="1204725"/>
    <lineage>
        <taxon>Archaea</taxon>
        <taxon>Methanobacteriati</taxon>
        <taxon>Methanobacteriota</taxon>
        <taxon>Methanomada group</taxon>
        <taxon>Methanobacteria</taxon>
        <taxon>Methanobacteriales</taxon>
        <taxon>Methanobacteriaceae</taxon>
        <taxon>Methanobacterium</taxon>
    </lineage>
</organism>
<proteinExistence type="predicted"/>
<feature type="domain" description="HTH tetR-type" evidence="3">
    <location>
        <begin position="2"/>
        <end position="62"/>
    </location>
</feature>
<feature type="DNA-binding region" description="H-T-H motif" evidence="2">
    <location>
        <begin position="25"/>
        <end position="44"/>
    </location>
</feature>
<dbReference type="Gene3D" id="1.10.357.10">
    <property type="entry name" value="Tetracycline Repressor, domain 2"/>
    <property type="match status" value="1"/>
</dbReference>
<dbReference type="InterPro" id="IPR001647">
    <property type="entry name" value="HTH_TetR"/>
</dbReference>
<keyword evidence="5" id="KW-1185">Reference proteome</keyword>
<evidence type="ECO:0000313" key="5">
    <source>
        <dbReference type="Proteomes" id="UP000007360"/>
    </source>
</evidence>
<dbReference type="PRINTS" id="PR00455">
    <property type="entry name" value="HTHTETR"/>
</dbReference>
<dbReference type="AlphaFoldDB" id="K2R4M9"/>
<dbReference type="PROSITE" id="PS50977">
    <property type="entry name" value="HTH_TETR_2"/>
    <property type="match status" value="1"/>
</dbReference>
<comment type="caution">
    <text evidence="4">The sequence shown here is derived from an EMBL/GenBank/DDBJ whole genome shotgun (WGS) entry which is preliminary data.</text>
</comment>
<name>K2R4M9_METFP</name>
<evidence type="ECO:0000256" key="2">
    <source>
        <dbReference type="PROSITE-ProRule" id="PRU00335"/>
    </source>
</evidence>
<protein>
    <submittedName>
        <fullName evidence="4">TetR family transcriptional regulator</fullName>
    </submittedName>
</protein>
<dbReference type="InterPro" id="IPR009057">
    <property type="entry name" value="Homeodomain-like_sf"/>
</dbReference>
<reference evidence="4 5" key="1">
    <citation type="journal article" date="2012" name="J. Bacteriol.">
        <title>Draft genome sequence of Methanobacterium formicicum DSM 3637, an archaebacterium isolated from the methane producer amoeba Pelomyxa palustris.</title>
        <authorList>
            <person name="Gutierrez G."/>
        </authorList>
    </citation>
    <scope>NUCLEOTIDE SEQUENCE [LARGE SCALE GENOMIC DNA]</scope>
    <source>
        <strain evidence="5">DSM 3637 / PP1</strain>
    </source>
</reference>
<gene>
    <name evidence="4" type="ORF">A994_04480</name>
</gene>
<dbReference type="PATRIC" id="fig|1204725.3.peg.899"/>